<sequence>MKGAPRDEDFSDGGRRGDNDVGGGDAGGRLQHPSEVIVLVFTEGKAFVELQFHGPPDSPVPPDFVTDVGQKQDTAIKKALTS</sequence>
<evidence type="ECO:0000313" key="2">
    <source>
        <dbReference type="Proteomes" id="UP000466396"/>
    </source>
</evidence>
<dbReference type="EMBL" id="AP022581">
    <property type="protein sequence ID" value="BBX96400.1"/>
    <property type="molecule type" value="Genomic_DNA"/>
</dbReference>
<dbReference type="STRING" id="169765.AWC15_21475"/>
<organism evidence="1 2">
    <name type="scientific">Mycobacterium lacus</name>
    <dbReference type="NCBI Taxonomy" id="169765"/>
    <lineage>
        <taxon>Bacteria</taxon>
        <taxon>Bacillati</taxon>
        <taxon>Actinomycetota</taxon>
        <taxon>Actinomycetes</taxon>
        <taxon>Mycobacteriales</taxon>
        <taxon>Mycobacteriaceae</taxon>
        <taxon>Mycobacterium</taxon>
    </lineage>
</organism>
<evidence type="ECO:0000313" key="1">
    <source>
        <dbReference type="EMBL" id="BBX96400.1"/>
    </source>
</evidence>
<accession>A0A1X1Y6I6</accession>
<keyword evidence="2" id="KW-1185">Reference proteome</keyword>
<name>A0A1X1Y6I6_9MYCO</name>
<dbReference type="AlphaFoldDB" id="A0A1X1Y6I6"/>
<reference evidence="1 2" key="1">
    <citation type="journal article" date="2019" name="Emerg. Microbes Infect.">
        <title>Comprehensive subspecies identification of 175 nontuberculous mycobacteria species based on 7547 genomic profiles.</title>
        <authorList>
            <person name="Matsumoto Y."/>
            <person name="Kinjo T."/>
            <person name="Motooka D."/>
            <person name="Nabeya D."/>
            <person name="Jung N."/>
            <person name="Uechi K."/>
            <person name="Horii T."/>
            <person name="Iida T."/>
            <person name="Fujita J."/>
            <person name="Nakamura S."/>
        </authorList>
    </citation>
    <scope>NUCLEOTIDE SEQUENCE [LARGE SCALE GENOMIC DNA]</scope>
    <source>
        <strain evidence="1 2">JCM 15657</strain>
    </source>
</reference>
<protein>
    <submittedName>
        <fullName evidence="1">Uncharacterized protein</fullName>
    </submittedName>
</protein>
<dbReference type="KEGG" id="mlj:MLAC_16940"/>
<proteinExistence type="predicted"/>
<dbReference type="Proteomes" id="UP000466396">
    <property type="component" value="Chromosome"/>
</dbReference>
<gene>
    <name evidence="1" type="ORF">MLAC_16940</name>
</gene>